<feature type="transmembrane region" description="Helical" evidence="1">
    <location>
        <begin position="43"/>
        <end position="67"/>
    </location>
</feature>
<dbReference type="Pfam" id="PF03707">
    <property type="entry name" value="MHYT"/>
    <property type="match status" value="2"/>
</dbReference>
<name>A0A1G8VJU1_9GAMM</name>
<reference evidence="4" key="1">
    <citation type="submission" date="2016-10" db="EMBL/GenBank/DDBJ databases">
        <authorList>
            <person name="Varghese N."/>
            <person name="Submissions S."/>
        </authorList>
    </citation>
    <scope>NUCLEOTIDE SEQUENCE [LARGE SCALE GENOMIC DNA]</scope>
    <source>
        <strain evidence="4">CGMCC 1.10658</strain>
    </source>
</reference>
<keyword evidence="1" id="KW-0472">Membrane</keyword>
<dbReference type="InterPro" id="IPR005330">
    <property type="entry name" value="MHYT_dom"/>
</dbReference>
<organism evidence="3 4">
    <name type="scientific">Microbulbifer yueqingensis</name>
    <dbReference type="NCBI Taxonomy" id="658219"/>
    <lineage>
        <taxon>Bacteria</taxon>
        <taxon>Pseudomonadati</taxon>
        <taxon>Pseudomonadota</taxon>
        <taxon>Gammaproteobacteria</taxon>
        <taxon>Cellvibrionales</taxon>
        <taxon>Microbulbiferaceae</taxon>
        <taxon>Microbulbifer</taxon>
    </lineage>
</organism>
<evidence type="ECO:0000313" key="4">
    <source>
        <dbReference type="Proteomes" id="UP000199305"/>
    </source>
</evidence>
<gene>
    <name evidence="3" type="ORF">SAMN05216212_0600</name>
</gene>
<dbReference type="PANTHER" id="PTHR35152:SF1">
    <property type="entry name" value="DOMAIN SIGNALLING PROTEIN, PUTATIVE (AFU_ORTHOLOGUE AFUA_5G11310)-RELATED"/>
    <property type="match status" value="1"/>
</dbReference>
<protein>
    <submittedName>
        <fullName evidence="3">MHYT domain-containing protein, NO-binding membrane sensor</fullName>
    </submittedName>
</protein>
<feature type="transmembrane region" description="Helical" evidence="1">
    <location>
        <begin position="73"/>
        <end position="96"/>
    </location>
</feature>
<feature type="transmembrane region" description="Helical" evidence="1">
    <location>
        <begin position="214"/>
        <end position="233"/>
    </location>
</feature>
<sequence length="247" mass="25783">MSPEYDLSLVALSYVISALGSFAALQLVTAIPEAVTGDDRRRAILVAGLAMGGGAIWSMHFVGMLALQTEMSMAYDVAGTLGSVLVAVAACTLGLAIVGTGIFSFDRLLPASVFMGAGVAGMHYSGMEAMLMPARIEYDLNIMIISVVIAVVVAYAALWMAFQMRGHWQKIASALVMGVAVCGMHYTGMAAAEYRMTGATPAAGFAGAIDAEHLGLVAGLVTLAVLLSSLAAARWYRRRLLTMVAGH</sequence>
<dbReference type="Proteomes" id="UP000199305">
    <property type="component" value="Unassembled WGS sequence"/>
</dbReference>
<dbReference type="STRING" id="658219.SAMN05216212_0600"/>
<feature type="transmembrane region" description="Helical" evidence="1">
    <location>
        <begin position="174"/>
        <end position="194"/>
    </location>
</feature>
<keyword evidence="1" id="KW-1133">Transmembrane helix</keyword>
<proteinExistence type="predicted"/>
<feature type="domain" description="MHYT" evidence="2">
    <location>
        <begin position="5"/>
        <end position="195"/>
    </location>
</feature>
<dbReference type="GO" id="GO:0016020">
    <property type="term" value="C:membrane"/>
    <property type="evidence" value="ECO:0007669"/>
    <property type="project" value="UniProtKB-UniRule"/>
</dbReference>
<dbReference type="PROSITE" id="PS50924">
    <property type="entry name" value="MHYT"/>
    <property type="match status" value="1"/>
</dbReference>
<accession>A0A1G8VJU1</accession>
<dbReference type="AlphaFoldDB" id="A0A1G8VJU1"/>
<dbReference type="RefSeq" id="WP_091507864.1">
    <property type="nucleotide sequence ID" value="NZ_FNFH01000001.1"/>
</dbReference>
<evidence type="ECO:0000256" key="1">
    <source>
        <dbReference type="PROSITE-ProRule" id="PRU00244"/>
    </source>
</evidence>
<dbReference type="EMBL" id="FNFH01000001">
    <property type="protein sequence ID" value="SDJ66263.1"/>
    <property type="molecule type" value="Genomic_DNA"/>
</dbReference>
<feature type="transmembrane region" description="Helical" evidence="1">
    <location>
        <begin position="108"/>
        <end position="126"/>
    </location>
</feature>
<keyword evidence="1" id="KW-0812">Transmembrane</keyword>
<evidence type="ECO:0000313" key="3">
    <source>
        <dbReference type="EMBL" id="SDJ66263.1"/>
    </source>
</evidence>
<keyword evidence="4" id="KW-1185">Reference proteome</keyword>
<dbReference type="PANTHER" id="PTHR35152">
    <property type="entry name" value="DOMAIN SIGNALLING PROTEIN, PUTATIVE (AFU_ORTHOLOGUE AFUA_5G11310)-RELATED"/>
    <property type="match status" value="1"/>
</dbReference>
<dbReference type="OrthoDB" id="3763366at2"/>
<evidence type="ECO:0000259" key="2">
    <source>
        <dbReference type="PROSITE" id="PS50924"/>
    </source>
</evidence>
<feature type="transmembrane region" description="Helical" evidence="1">
    <location>
        <begin position="138"/>
        <end position="162"/>
    </location>
</feature>
<feature type="transmembrane region" description="Helical" evidence="1">
    <location>
        <begin position="12"/>
        <end position="31"/>
    </location>
</feature>